<evidence type="ECO:0000313" key="1">
    <source>
        <dbReference type="EMBL" id="GIM00133.1"/>
    </source>
</evidence>
<sequence>MGRDANRGRAQAGSGAVLEGLRHRSSRALLCQVLAHETSTEYHIQHVLHACRCRTTDQANKMQDDVHNPRALFLFYKVKPHHHISYLDELRHVLLEIMFRLGGESSDELGSSVACGVVVQGLQMVRGKA</sequence>
<dbReference type="EMBL" id="BNCQ01000007">
    <property type="protein sequence ID" value="GIM00133.1"/>
    <property type="molecule type" value="Genomic_DNA"/>
</dbReference>
<protein>
    <submittedName>
        <fullName evidence="1">Uncharacterized protein</fullName>
    </submittedName>
</protein>
<evidence type="ECO:0000313" key="2">
    <source>
        <dbReference type="Proteomes" id="UP000722791"/>
    </source>
</evidence>
<comment type="caution">
    <text evidence="1">The sequence shown here is derived from an EMBL/GenBank/DDBJ whole genome shotgun (WGS) entry which is preliminary data.</text>
</comment>
<dbReference type="Proteomes" id="UP000722791">
    <property type="component" value="Unassembled WGS sequence"/>
</dbReference>
<organism evidence="1 2">
    <name type="scientific">Volvox reticuliferus</name>
    <dbReference type="NCBI Taxonomy" id="1737510"/>
    <lineage>
        <taxon>Eukaryota</taxon>
        <taxon>Viridiplantae</taxon>
        <taxon>Chlorophyta</taxon>
        <taxon>core chlorophytes</taxon>
        <taxon>Chlorophyceae</taxon>
        <taxon>CS clade</taxon>
        <taxon>Chlamydomonadales</taxon>
        <taxon>Volvocaceae</taxon>
        <taxon>Volvox</taxon>
    </lineage>
</organism>
<reference evidence="1" key="1">
    <citation type="journal article" date="2021" name="Proc. Natl. Acad. Sci. U.S.A.">
        <title>Three genomes in the algal genus Volvox reveal the fate of a haploid sex-determining region after a transition to homothallism.</title>
        <authorList>
            <person name="Yamamoto K."/>
            <person name="Hamaji T."/>
            <person name="Kawai-Toyooka H."/>
            <person name="Matsuzaki R."/>
            <person name="Takahashi F."/>
            <person name="Nishimura Y."/>
            <person name="Kawachi M."/>
            <person name="Noguchi H."/>
            <person name="Minakuchi Y."/>
            <person name="Umen J.G."/>
            <person name="Toyoda A."/>
            <person name="Nozaki H."/>
        </authorList>
    </citation>
    <scope>NUCLEOTIDE SEQUENCE</scope>
    <source>
        <strain evidence="1">NIES-3785</strain>
    </source>
</reference>
<accession>A0A8J4G4S6</accession>
<gene>
    <name evidence="1" type="ORF">Vretimale_5309</name>
</gene>
<proteinExistence type="predicted"/>
<dbReference type="AlphaFoldDB" id="A0A8J4G4S6"/>
<name>A0A8J4G4S6_9CHLO</name>